<dbReference type="Gene3D" id="2.170.150.70">
    <property type="match status" value="1"/>
</dbReference>
<accession>A0A941D1S6</accession>
<feature type="domain" description="CENP-V/GFA" evidence="4">
    <location>
        <begin position="4"/>
        <end position="126"/>
    </location>
</feature>
<keyword evidence="6" id="KW-1185">Reference proteome</keyword>
<protein>
    <submittedName>
        <fullName evidence="5">GFA family protein</fullName>
    </submittedName>
</protein>
<keyword evidence="2" id="KW-0479">Metal-binding</keyword>
<dbReference type="InterPro" id="IPR006913">
    <property type="entry name" value="CENP-V/GFA"/>
</dbReference>
<dbReference type="PANTHER" id="PTHR28620:SF1">
    <property type="entry name" value="CENP-V_GFA DOMAIN-CONTAINING PROTEIN"/>
    <property type="match status" value="1"/>
</dbReference>
<evidence type="ECO:0000313" key="5">
    <source>
        <dbReference type="EMBL" id="MBR7620586.1"/>
    </source>
</evidence>
<gene>
    <name evidence="5" type="ORF">JKL49_14425</name>
</gene>
<keyword evidence="3" id="KW-0862">Zinc</keyword>
<evidence type="ECO:0000256" key="1">
    <source>
        <dbReference type="ARBA" id="ARBA00005495"/>
    </source>
</evidence>
<evidence type="ECO:0000259" key="4">
    <source>
        <dbReference type="PROSITE" id="PS51891"/>
    </source>
</evidence>
<dbReference type="GO" id="GO:0016846">
    <property type="term" value="F:carbon-sulfur lyase activity"/>
    <property type="evidence" value="ECO:0007669"/>
    <property type="project" value="InterPro"/>
</dbReference>
<name>A0A941D1S6_9CAUL</name>
<dbReference type="Pfam" id="PF04828">
    <property type="entry name" value="GFA"/>
    <property type="match status" value="1"/>
</dbReference>
<evidence type="ECO:0000313" key="6">
    <source>
        <dbReference type="Proteomes" id="UP000622580"/>
    </source>
</evidence>
<dbReference type="EMBL" id="JAGSGD010000001">
    <property type="protein sequence ID" value="MBR7620586.1"/>
    <property type="molecule type" value="Genomic_DNA"/>
</dbReference>
<dbReference type="GO" id="GO:0046872">
    <property type="term" value="F:metal ion binding"/>
    <property type="evidence" value="ECO:0007669"/>
    <property type="project" value="UniProtKB-KW"/>
</dbReference>
<dbReference type="PANTHER" id="PTHR28620">
    <property type="entry name" value="CENTROMERE PROTEIN V"/>
    <property type="match status" value="1"/>
</dbReference>
<dbReference type="InterPro" id="IPR052355">
    <property type="entry name" value="CENP-V-like"/>
</dbReference>
<dbReference type="AlphaFoldDB" id="A0A941D1S6"/>
<dbReference type="Proteomes" id="UP000622580">
    <property type="component" value="Unassembled WGS sequence"/>
</dbReference>
<dbReference type="SUPFAM" id="SSF51316">
    <property type="entry name" value="Mss4-like"/>
    <property type="match status" value="1"/>
</dbReference>
<sequence>MTRHLGSCHCGAVTFAIEAEIDHLTACDCSLCVKKNARMVRVRADLLTVLSGEDQLGAYEWNTHRARHHFCRTCGIYVFHRKRAARDLYEVNVFCLDGFDPTGLPVRASDGVGMSVAAEGAREAWPGPREG</sequence>
<dbReference type="InterPro" id="IPR011057">
    <property type="entry name" value="Mss4-like_sf"/>
</dbReference>
<comment type="caution">
    <text evidence="5">The sequence shown here is derived from an EMBL/GenBank/DDBJ whole genome shotgun (WGS) entry which is preliminary data.</text>
</comment>
<proteinExistence type="inferred from homology"/>
<organism evidence="5 6">
    <name type="scientific">Phenylobacterium glaciei</name>
    <dbReference type="NCBI Taxonomy" id="2803784"/>
    <lineage>
        <taxon>Bacteria</taxon>
        <taxon>Pseudomonadati</taxon>
        <taxon>Pseudomonadota</taxon>
        <taxon>Alphaproteobacteria</taxon>
        <taxon>Caulobacterales</taxon>
        <taxon>Caulobacteraceae</taxon>
        <taxon>Phenylobacterium</taxon>
    </lineage>
</organism>
<reference evidence="5" key="1">
    <citation type="submission" date="2021-04" db="EMBL/GenBank/DDBJ databases">
        <title>Draft genome assembly of strain Phenylobacterium sp. 20VBR1 using MiniION and Illumina platforms.</title>
        <authorList>
            <person name="Thomas F.A."/>
            <person name="Krishnan K.P."/>
            <person name="Sinha R.K."/>
        </authorList>
    </citation>
    <scope>NUCLEOTIDE SEQUENCE</scope>
    <source>
        <strain evidence="5">20VBR1</strain>
    </source>
</reference>
<evidence type="ECO:0000256" key="2">
    <source>
        <dbReference type="ARBA" id="ARBA00022723"/>
    </source>
</evidence>
<dbReference type="RefSeq" id="WP_215341318.1">
    <property type="nucleotide sequence ID" value="NZ_JAGSGD010000001.1"/>
</dbReference>
<comment type="similarity">
    <text evidence="1">Belongs to the Gfa family.</text>
</comment>
<dbReference type="PROSITE" id="PS51891">
    <property type="entry name" value="CENP_V_GFA"/>
    <property type="match status" value="1"/>
</dbReference>
<evidence type="ECO:0000256" key="3">
    <source>
        <dbReference type="ARBA" id="ARBA00022833"/>
    </source>
</evidence>